<organism evidence="1">
    <name type="scientific">gut metagenome</name>
    <dbReference type="NCBI Taxonomy" id="749906"/>
    <lineage>
        <taxon>unclassified sequences</taxon>
        <taxon>metagenomes</taxon>
        <taxon>organismal metagenomes</taxon>
    </lineage>
</organism>
<gene>
    <name evidence="1" type="ORF">EVA_13184</name>
</gene>
<accession>J9CFD1</accession>
<dbReference type="EMBL" id="AMCI01004140">
    <property type="protein sequence ID" value="EJW98710.1"/>
    <property type="molecule type" value="Genomic_DNA"/>
</dbReference>
<protein>
    <submittedName>
        <fullName evidence="1">Uncharacterized protein</fullName>
    </submittedName>
</protein>
<reference evidence="1" key="1">
    <citation type="journal article" date="2012" name="PLoS ONE">
        <title>Gene sets for utilization of primary and secondary nutrition supplies in the distal gut of endangered iberian lynx.</title>
        <authorList>
            <person name="Alcaide M."/>
            <person name="Messina E."/>
            <person name="Richter M."/>
            <person name="Bargiela R."/>
            <person name="Peplies J."/>
            <person name="Huws S.A."/>
            <person name="Newbold C.J."/>
            <person name="Golyshin P.N."/>
            <person name="Simon M.A."/>
            <person name="Lopez G."/>
            <person name="Yakimov M.M."/>
            <person name="Ferrer M."/>
        </authorList>
    </citation>
    <scope>NUCLEOTIDE SEQUENCE</scope>
</reference>
<sequence>DCISSDYVHEGAYGTGAYTYSGSLVQAGLALYKTDNRIN</sequence>
<name>J9CFD1_9ZZZZ</name>
<feature type="non-terminal residue" evidence="1">
    <location>
        <position position="1"/>
    </location>
</feature>
<comment type="caution">
    <text evidence="1">The sequence shown here is derived from an EMBL/GenBank/DDBJ whole genome shotgun (WGS) entry which is preliminary data.</text>
</comment>
<proteinExistence type="predicted"/>
<evidence type="ECO:0000313" key="1">
    <source>
        <dbReference type="EMBL" id="EJW98710.1"/>
    </source>
</evidence>
<dbReference type="AlphaFoldDB" id="J9CFD1"/>